<comment type="caution">
    <text evidence="1">The sequence shown here is derived from an EMBL/GenBank/DDBJ whole genome shotgun (WGS) entry which is preliminary data.</text>
</comment>
<accession>A0A8H7SWZ0</accession>
<dbReference type="AlphaFoldDB" id="A0A8H7SWZ0"/>
<gene>
    <name evidence="1" type="ORF">INT48_001847</name>
</gene>
<proteinExistence type="predicted"/>
<evidence type="ECO:0000313" key="2">
    <source>
        <dbReference type="Proteomes" id="UP000613177"/>
    </source>
</evidence>
<protein>
    <submittedName>
        <fullName evidence="1">Uncharacterized protein</fullName>
    </submittedName>
</protein>
<dbReference type="Proteomes" id="UP000613177">
    <property type="component" value="Unassembled WGS sequence"/>
</dbReference>
<sequence>MGLPISDNFGSYGSDFEHKMHDEKDTIHLMTYFPNTEEITVEYEYYKDYLHVLLNTELKTIKKIEANQ</sequence>
<dbReference type="EMBL" id="JAEPRE010000010">
    <property type="protein sequence ID" value="KAG2237079.1"/>
    <property type="molecule type" value="Genomic_DNA"/>
</dbReference>
<reference evidence="1" key="1">
    <citation type="submission" date="2021-01" db="EMBL/GenBank/DDBJ databases">
        <title>Metabolic potential, ecology and presence of endohyphal bacteria is reflected in genomic diversity of Mucoromycotina.</title>
        <authorList>
            <person name="Muszewska A."/>
            <person name="Okrasinska A."/>
            <person name="Steczkiewicz K."/>
            <person name="Drgas O."/>
            <person name="Orlowska M."/>
            <person name="Perlinska-Lenart U."/>
            <person name="Aleksandrzak-Piekarczyk T."/>
            <person name="Szatraj K."/>
            <person name="Zielenkiewicz U."/>
            <person name="Pilsyk S."/>
            <person name="Malc E."/>
            <person name="Mieczkowski P."/>
            <person name="Kruszewska J.S."/>
            <person name="Biernat P."/>
            <person name="Pawlowska J."/>
        </authorList>
    </citation>
    <scope>NUCLEOTIDE SEQUENCE</scope>
    <source>
        <strain evidence="1">WA0000018081</strain>
    </source>
</reference>
<organism evidence="1 2">
    <name type="scientific">Thamnidium elegans</name>
    <dbReference type="NCBI Taxonomy" id="101142"/>
    <lineage>
        <taxon>Eukaryota</taxon>
        <taxon>Fungi</taxon>
        <taxon>Fungi incertae sedis</taxon>
        <taxon>Mucoromycota</taxon>
        <taxon>Mucoromycotina</taxon>
        <taxon>Mucoromycetes</taxon>
        <taxon>Mucorales</taxon>
        <taxon>Mucorineae</taxon>
        <taxon>Mucoraceae</taxon>
        <taxon>Thamnidium</taxon>
    </lineage>
</organism>
<keyword evidence="2" id="KW-1185">Reference proteome</keyword>
<evidence type="ECO:0000313" key="1">
    <source>
        <dbReference type="EMBL" id="KAG2237079.1"/>
    </source>
</evidence>
<name>A0A8H7SWZ0_9FUNG</name>